<dbReference type="Gene3D" id="3.10.180.10">
    <property type="entry name" value="2,3-Dihydroxybiphenyl 1,2-Dioxygenase, domain 1"/>
    <property type="match status" value="1"/>
</dbReference>
<evidence type="ECO:0000256" key="2">
    <source>
        <dbReference type="ARBA" id="ARBA00021572"/>
    </source>
</evidence>
<dbReference type="Proteomes" id="UP000029995">
    <property type="component" value="Unassembled WGS sequence"/>
</dbReference>
<dbReference type="SUPFAM" id="SSF54593">
    <property type="entry name" value="Glyoxalase/Bleomycin resistance protein/Dihydroxybiphenyl dioxygenase"/>
    <property type="match status" value="1"/>
</dbReference>
<dbReference type="OrthoDB" id="284897at2"/>
<accession>A0A0A0DC33</accession>
<dbReference type="RefSeq" id="WP_034831594.1">
    <property type="nucleotide sequence ID" value="NZ_JANX01000016.1"/>
</dbReference>
<dbReference type="PROSITE" id="PS51819">
    <property type="entry name" value="VOC"/>
    <property type="match status" value="1"/>
</dbReference>
<evidence type="ECO:0000256" key="3">
    <source>
        <dbReference type="ARBA" id="ARBA00023251"/>
    </source>
</evidence>
<dbReference type="Pfam" id="PF00903">
    <property type="entry name" value="Glyoxalase"/>
    <property type="match status" value="1"/>
</dbReference>
<evidence type="ECO:0000256" key="1">
    <source>
        <dbReference type="ARBA" id="ARBA00011051"/>
    </source>
</evidence>
<evidence type="ECO:0000313" key="5">
    <source>
        <dbReference type="EMBL" id="KGM35674.1"/>
    </source>
</evidence>
<feature type="domain" description="VOC" evidence="4">
    <location>
        <begin position="4"/>
        <end position="133"/>
    </location>
</feature>
<dbReference type="EMBL" id="JANX01000016">
    <property type="protein sequence ID" value="KGM35674.1"/>
    <property type="molecule type" value="Genomic_DNA"/>
</dbReference>
<dbReference type="InterPro" id="IPR037523">
    <property type="entry name" value="VOC_core"/>
</dbReference>
<keyword evidence="3" id="KW-0046">Antibiotic resistance</keyword>
<dbReference type="InterPro" id="IPR029068">
    <property type="entry name" value="Glyas_Bleomycin-R_OHBP_Dase"/>
</dbReference>
<gene>
    <name evidence="5" type="ORF">P409_03065</name>
</gene>
<evidence type="ECO:0000313" key="6">
    <source>
        <dbReference type="Proteomes" id="UP000029995"/>
    </source>
</evidence>
<name>A0A0A0DC33_9PROT</name>
<dbReference type="CDD" id="cd08349">
    <property type="entry name" value="BLMA_like"/>
    <property type="match status" value="1"/>
</dbReference>
<sequence>MPSSPLVPELYVSEIGRSLRFYTGVLGFAVLYDRPEERFAYLVREGAALMLEQPADPARTWLAGPLEHPYGHGINLQISVADIDTLHAAVLAAGAPLLLPMEERWYRRESIMLGQRQFVVQDPDGYLLRFCRSLGTRPASKGAG</sequence>
<protein>
    <recommendedName>
        <fullName evidence="2">Bleomycin resistance protein</fullName>
    </recommendedName>
</protein>
<dbReference type="AlphaFoldDB" id="A0A0A0DC33"/>
<organism evidence="5 6">
    <name type="scientific">Inquilinus limosus MP06</name>
    <dbReference type="NCBI Taxonomy" id="1398085"/>
    <lineage>
        <taxon>Bacteria</taxon>
        <taxon>Pseudomonadati</taxon>
        <taxon>Pseudomonadota</taxon>
        <taxon>Alphaproteobacteria</taxon>
        <taxon>Rhodospirillales</taxon>
        <taxon>Rhodospirillaceae</taxon>
        <taxon>Inquilinus</taxon>
    </lineage>
</organism>
<evidence type="ECO:0000259" key="4">
    <source>
        <dbReference type="PROSITE" id="PS51819"/>
    </source>
</evidence>
<dbReference type="InterPro" id="IPR000335">
    <property type="entry name" value="Bleomycin-R"/>
</dbReference>
<reference evidence="5 6" key="1">
    <citation type="submission" date="2014-01" db="EMBL/GenBank/DDBJ databases">
        <title>Genome sequence determination for a cystic fibrosis isolate, Inquilinus limosus.</title>
        <authorList>
            <person name="Pino M."/>
            <person name="Di Conza J."/>
            <person name="Gutkind G."/>
        </authorList>
    </citation>
    <scope>NUCLEOTIDE SEQUENCE [LARGE SCALE GENOMIC DNA]</scope>
    <source>
        <strain evidence="5 6">MP06</strain>
    </source>
</reference>
<dbReference type="GO" id="GO:0046677">
    <property type="term" value="P:response to antibiotic"/>
    <property type="evidence" value="ECO:0007669"/>
    <property type="project" value="UniProtKB-KW"/>
</dbReference>
<comment type="caution">
    <text evidence="5">The sequence shown here is derived from an EMBL/GenBank/DDBJ whole genome shotgun (WGS) entry which is preliminary data.</text>
</comment>
<dbReference type="InterPro" id="IPR004360">
    <property type="entry name" value="Glyas_Fos-R_dOase_dom"/>
</dbReference>
<proteinExistence type="inferred from homology"/>
<comment type="similarity">
    <text evidence="1">Belongs to the bleomycin resistance protein family.</text>
</comment>